<gene>
    <name evidence="4" type="ORF">LCGC14_2389900</name>
</gene>
<dbReference type="AlphaFoldDB" id="A0A0F9CKI5"/>
<evidence type="ECO:0000313" key="4">
    <source>
        <dbReference type="EMBL" id="KKL26972.1"/>
    </source>
</evidence>
<evidence type="ECO:0000256" key="1">
    <source>
        <dbReference type="ARBA" id="ARBA00022741"/>
    </source>
</evidence>
<dbReference type="InterPro" id="IPR010978">
    <property type="entry name" value="tRNA-bd_arm"/>
</dbReference>
<dbReference type="InterPro" id="IPR037118">
    <property type="entry name" value="Val-tRNA_synth_C_sf"/>
</dbReference>
<dbReference type="GO" id="GO:0005524">
    <property type="term" value="F:ATP binding"/>
    <property type="evidence" value="ECO:0007669"/>
    <property type="project" value="UniProtKB-KW"/>
</dbReference>
<dbReference type="InterPro" id="IPR036104">
    <property type="entry name" value="BFN_sf"/>
</dbReference>
<dbReference type="Gene3D" id="3.10.690.10">
    <property type="entry name" value="Bifunctional nuclease domain"/>
    <property type="match status" value="1"/>
</dbReference>
<evidence type="ECO:0000256" key="2">
    <source>
        <dbReference type="ARBA" id="ARBA00022840"/>
    </source>
</evidence>
<evidence type="ECO:0000259" key="3">
    <source>
        <dbReference type="PROSITE" id="PS51658"/>
    </source>
</evidence>
<feature type="domain" description="BFN" evidence="3">
    <location>
        <begin position="1"/>
        <end position="77"/>
    </location>
</feature>
<sequence length="149" mass="16541">MTHDLLGCVIEAMGGKVEKIVINDLRDHTFIATIFIHLNDEVIEIDARPSDSIALGSGLETPIFVDDHVFEIAVGSGPASRQERIEILRKRSVLLTEQITALTEMLSDKDYVASAPTSAVEQYRQQLTEMKIEHDAIESILKRLGKKLG</sequence>
<dbReference type="Gene3D" id="1.10.287.380">
    <property type="entry name" value="Valyl-tRNA synthetase, C-terminal domain"/>
    <property type="match status" value="1"/>
</dbReference>
<accession>A0A0F9CKI5</accession>
<protein>
    <recommendedName>
        <fullName evidence="3">BFN domain-containing protein</fullName>
    </recommendedName>
</protein>
<name>A0A0F9CKI5_9ZZZZ</name>
<proteinExistence type="predicted"/>
<keyword evidence="1" id="KW-0547">Nucleotide-binding</keyword>
<dbReference type="InterPro" id="IPR003729">
    <property type="entry name" value="Bi_nuclease_dom"/>
</dbReference>
<comment type="caution">
    <text evidence="4">The sequence shown here is derived from an EMBL/GenBank/DDBJ whole genome shotgun (WGS) entry which is preliminary data.</text>
</comment>
<dbReference type="Pfam" id="PF02577">
    <property type="entry name" value="BFN_dom"/>
    <property type="match status" value="1"/>
</dbReference>
<dbReference type="GO" id="GO:0004518">
    <property type="term" value="F:nuclease activity"/>
    <property type="evidence" value="ECO:0007669"/>
    <property type="project" value="InterPro"/>
</dbReference>
<dbReference type="EMBL" id="LAZR01035641">
    <property type="protein sequence ID" value="KKL26972.1"/>
    <property type="molecule type" value="Genomic_DNA"/>
</dbReference>
<organism evidence="4">
    <name type="scientific">marine sediment metagenome</name>
    <dbReference type="NCBI Taxonomy" id="412755"/>
    <lineage>
        <taxon>unclassified sequences</taxon>
        <taxon>metagenomes</taxon>
        <taxon>ecological metagenomes</taxon>
    </lineage>
</organism>
<dbReference type="SUPFAM" id="SSF46589">
    <property type="entry name" value="tRNA-binding arm"/>
    <property type="match status" value="1"/>
</dbReference>
<reference evidence="4" key="1">
    <citation type="journal article" date="2015" name="Nature">
        <title>Complex archaea that bridge the gap between prokaryotes and eukaryotes.</title>
        <authorList>
            <person name="Spang A."/>
            <person name="Saw J.H."/>
            <person name="Jorgensen S.L."/>
            <person name="Zaremba-Niedzwiedzka K."/>
            <person name="Martijn J."/>
            <person name="Lind A.E."/>
            <person name="van Eijk R."/>
            <person name="Schleper C."/>
            <person name="Guy L."/>
            <person name="Ettema T.J."/>
        </authorList>
    </citation>
    <scope>NUCLEOTIDE SEQUENCE</scope>
</reference>
<dbReference type="SUPFAM" id="SSF103256">
    <property type="entry name" value="Hypothetical protein TM0160"/>
    <property type="match status" value="1"/>
</dbReference>
<keyword evidence="2" id="KW-0067">ATP-binding</keyword>
<dbReference type="PROSITE" id="PS51658">
    <property type="entry name" value="BFN"/>
    <property type="match status" value="1"/>
</dbReference>